<reference evidence="4" key="1">
    <citation type="submission" date="2022-07" db="EMBL/GenBank/DDBJ databases">
        <title>Fungi with potential for degradation of polypropylene.</title>
        <authorList>
            <person name="Gostincar C."/>
        </authorList>
    </citation>
    <scope>NUCLEOTIDE SEQUENCE</scope>
    <source>
        <strain evidence="4">EXF-13308</strain>
    </source>
</reference>
<keyword evidence="2" id="KW-0808">Transferase</keyword>
<dbReference type="EMBL" id="JANBVO010000001">
    <property type="protein sequence ID" value="KAJ9157655.1"/>
    <property type="molecule type" value="Genomic_DNA"/>
</dbReference>
<dbReference type="InterPro" id="IPR029063">
    <property type="entry name" value="SAM-dependent_MTases_sf"/>
</dbReference>
<keyword evidence="5" id="KW-1185">Reference proteome</keyword>
<dbReference type="PANTHER" id="PTHR43861:SF1">
    <property type="entry name" value="TRANS-ACONITATE 2-METHYLTRANSFERASE"/>
    <property type="match status" value="1"/>
</dbReference>
<dbReference type="InterPro" id="IPR041698">
    <property type="entry name" value="Methyltransf_25"/>
</dbReference>
<keyword evidence="1 4" id="KW-0489">Methyltransferase</keyword>
<name>A0AA38S7H7_9PEZI</name>
<dbReference type="Proteomes" id="UP001174694">
    <property type="component" value="Unassembled WGS sequence"/>
</dbReference>
<dbReference type="GO" id="GO:0008168">
    <property type="term" value="F:methyltransferase activity"/>
    <property type="evidence" value="ECO:0007669"/>
    <property type="project" value="UniProtKB-KW"/>
</dbReference>
<dbReference type="PANTHER" id="PTHR43861">
    <property type="entry name" value="TRANS-ACONITATE 2-METHYLTRANSFERASE-RELATED"/>
    <property type="match status" value="1"/>
</dbReference>
<protein>
    <submittedName>
        <fullName evidence="4">Methyltransferase type 11</fullName>
    </submittedName>
</protein>
<dbReference type="Gene3D" id="3.40.50.150">
    <property type="entry name" value="Vaccinia Virus protein VP39"/>
    <property type="match status" value="1"/>
</dbReference>
<organism evidence="4 5">
    <name type="scientific">Pleurostoma richardsiae</name>
    <dbReference type="NCBI Taxonomy" id="41990"/>
    <lineage>
        <taxon>Eukaryota</taxon>
        <taxon>Fungi</taxon>
        <taxon>Dikarya</taxon>
        <taxon>Ascomycota</taxon>
        <taxon>Pezizomycotina</taxon>
        <taxon>Sordariomycetes</taxon>
        <taxon>Sordariomycetidae</taxon>
        <taxon>Calosphaeriales</taxon>
        <taxon>Pleurostomataceae</taxon>
        <taxon>Pleurostoma</taxon>
    </lineage>
</organism>
<evidence type="ECO:0000313" key="5">
    <source>
        <dbReference type="Proteomes" id="UP001174694"/>
    </source>
</evidence>
<evidence type="ECO:0000313" key="4">
    <source>
        <dbReference type="EMBL" id="KAJ9157655.1"/>
    </source>
</evidence>
<accession>A0AA38S7H7</accession>
<comment type="caution">
    <text evidence="4">The sequence shown here is derived from an EMBL/GenBank/DDBJ whole genome shotgun (WGS) entry which is preliminary data.</text>
</comment>
<dbReference type="CDD" id="cd02440">
    <property type="entry name" value="AdoMet_MTases"/>
    <property type="match status" value="1"/>
</dbReference>
<evidence type="ECO:0000256" key="2">
    <source>
        <dbReference type="ARBA" id="ARBA00022679"/>
    </source>
</evidence>
<gene>
    <name evidence="4" type="ORF">NKR23_g333</name>
</gene>
<dbReference type="Pfam" id="PF13649">
    <property type="entry name" value="Methyltransf_25"/>
    <property type="match status" value="1"/>
</dbReference>
<evidence type="ECO:0000259" key="3">
    <source>
        <dbReference type="Pfam" id="PF13649"/>
    </source>
</evidence>
<proteinExistence type="predicted"/>
<dbReference type="AlphaFoldDB" id="A0AA38S7H7"/>
<evidence type="ECO:0000256" key="1">
    <source>
        <dbReference type="ARBA" id="ARBA00022603"/>
    </source>
</evidence>
<dbReference type="SUPFAM" id="SSF53335">
    <property type="entry name" value="S-adenosyl-L-methionine-dependent methyltransferases"/>
    <property type="match status" value="1"/>
</dbReference>
<dbReference type="GO" id="GO:0032259">
    <property type="term" value="P:methylation"/>
    <property type="evidence" value="ECO:0007669"/>
    <property type="project" value="UniProtKB-KW"/>
</dbReference>
<feature type="domain" description="Methyltransferase" evidence="3">
    <location>
        <begin position="44"/>
        <end position="147"/>
    </location>
</feature>
<sequence length="270" mass="29509">MNPQYDAIGSKYSLFKTLPLSIAERQNFKDAVQPYLARLSKPRVLDLACGTGYYSHKLLEWGAHSVVGVDLSSGMVDAANATLSEEDKSTGRLRFQVGDALHLGSSAAGDEGPFDIVTGVWLLNYAGSLAEVVQMFSSIAGSLRDGGVFVGIMPHPVEDLDPFAARVQASERANPHPFGVGINYYERLPSGEGWRTEISGHGPDGSVVSFKNFHLRRSVFEDGARQGGMRGKLEWKEVRIPQEAVETYGEELEKYYFAIGPHMGVLVVKK</sequence>